<reference evidence="2" key="1">
    <citation type="submission" date="2018-02" db="EMBL/GenBank/DDBJ databases">
        <authorList>
            <person name="Moore K."/>
            <person name="Momper L."/>
        </authorList>
    </citation>
    <scope>NUCLEOTIDE SEQUENCE [LARGE SCALE GENOMIC DNA]</scope>
    <source>
        <strain evidence="2">ULC18</strain>
    </source>
</reference>
<accession>A0A2T1E3T6</accession>
<dbReference type="Gene3D" id="3.40.50.150">
    <property type="entry name" value="Vaccinia Virus protein VP39"/>
    <property type="match status" value="1"/>
</dbReference>
<dbReference type="AlphaFoldDB" id="A0A2T1E3T6"/>
<dbReference type="EMBL" id="PVWK01000093">
    <property type="protein sequence ID" value="PSB27400.1"/>
    <property type="molecule type" value="Genomic_DNA"/>
</dbReference>
<comment type="caution">
    <text evidence="1">The sequence shown here is derived from an EMBL/GenBank/DDBJ whole genome shotgun (WGS) entry which is preliminary data.</text>
</comment>
<dbReference type="InterPro" id="IPR008884">
    <property type="entry name" value="TylF_MeTrfase"/>
</dbReference>
<dbReference type="PANTHER" id="PTHR40036">
    <property type="entry name" value="MACROCIN O-METHYLTRANSFERASE"/>
    <property type="match status" value="1"/>
</dbReference>
<gene>
    <name evidence="1" type="ORF">C7B82_16535</name>
</gene>
<dbReference type="InterPro" id="IPR029063">
    <property type="entry name" value="SAM-dependent_MTases_sf"/>
</dbReference>
<dbReference type="RefSeq" id="WP_106257397.1">
    <property type="nucleotide sequence ID" value="NZ_CAWNSW010000123.1"/>
</dbReference>
<keyword evidence="1" id="KW-0489">Methyltransferase</keyword>
<dbReference type="GO" id="GO:0032259">
    <property type="term" value="P:methylation"/>
    <property type="evidence" value="ECO:0007669"/>
    <property type="project" value="UniProtKB-KW"/>
</dbReference>
<name>A0A2T1E3T6_9CYAN</name>
<organism evidence="1 2">
    <name type="scientific">Stenomitos frigidus ULC18</name>
    <dbReference type="NCBI Taxonomy" id="2107698"/>
    <lineage>
        <taxon>Bacteria</taxon>
        <taxon>Bacillati</taxon>
        <taxon>Cyanobacteriota</taxon>
        <taxon>Cyanophyceae</taxon>
        <taxon>Leptolyngbyales</taxon>
        <taxon>Leptolyngbyaceae</taxon>
        <taxon>Stenomitos</taxon>
    </lineage>
</organism>
<keyword evidence="2" id="KW-1185">Reference proteome</keyword>
<reference evidence="1 2" key="2">
    <citation type="submission" date="2018-03" db="EMBL/GenBank/DDBJ databases">
        <title>The ancient ancestry and fast evolution of plastids.</title>
        <authorList>
            <person name="Moore K.R."/>
            <person name="Magnabosco C."/>
            <person name="Momper L."/>
            <person name="Gold D.A."/>
            <person name="Bosak T."/>
            <person name="Fournier G.P."/>
        </authorList>
    </citation>
    <scope>NUCLEOTIDE SEQUENCE [LARGE SCALE GENOMIC DNA]</scope>
    <source>
        <strain evidence="1 2">ULC18</strain>
    </source>
</reference>
<keyword evidence="1" id="KW-0808">Transferase</keyword>
<protein>
    <submittedName>
        <fullName evidence="1">Methyltransferase</fullName>
    </submittedName>
</protein>
<dbReference type="PANTHER" id="PTHR40036:SF1">
    <property type="entry name" value="MACROCIN O-METHYLTRANSFERASE"/>
    <property type="match status" value="1"/>
</dbReference>
<dbReference type="Pfam" id="PF05711">
    <property type="entry name" value="TylF"/>
    <property type="match status" value="1"/>
</dbReference>
<evidence type="ECO:0000313" key="2">
    <source>
        <dbReference type="Proteomes" id="UP000239576"/>
    </source>
</evidence>
<proteinExistence type="predicted"/>
<dbReference type="Proteomes" id="UP000239576">
    <property type="component" value="Unassembled WGS sequence"/>
</dbReference>
<evidence type="ECO:0000313" key="1">
    <source>
        <dbReference type="EMBL" id="PSB27400.1"/>
    </source>
</evidence>
<dbReference type="OrthoDB" id="460413at2"/>
<sequence length="249" mass="28370">MFYNIPKDKLETFTRALNDIVEVYDGQVFAADMLITPCKNMSFCLDEKLEASFNSTARTDQEKSLLWRLHVLTWAATHALQIAGDFVECGVFHGFSSAVICKYLDFEAVEKQFYLYDTFAGLPQETSTEEERTVYCYDAYDSAAVFSHVNKTFSPYPNVHIVKGIVPYSFAEKVPDQISYLHIDMNSTQAEILALEALFDRVSIGGLIVLDDFGWINHRQQMLAETEFMQKRGHHVLELPTGQGLIIKH</sequence>
<dbReference type="GO" id="GO:0008168">
    <property type="term" value="F:methyltransferase activity"/>
    <property type="evidence" value="ECO:0007669"/>
    <property type="project" value="UniProtKB-KW"/>
</dbReference>